<proteinExistence type="predicted"/>
<dbReference type="STRING" id="1353009.A0A1Y2IDS1"/>
<dbReference type="OrthoDB" id="429813at2759"/>
<dbReference type="SMART" id="SM00823">
    <property type="entry name" value="PKS_PP"/>
    <property type="match status" value="1"/>
</dbReference>
<dbReference type="InterPro" id="IPR013120">
    <property type="entry name" value="FAR_NAD-bd"/>
</dbReference>
<dbReference type="Gene3D" id="1.10.1200.10">
    <property type="entry name" value="ACP-like"/>
    <property type="match status" value="1"/>
</dbReference>
<keyword evidence="1" id="KW-0596">Phosphopantetheine</keyword>
<reference evidence="4 5" key="1">
    <citation type="journal article" date="2015" name="Biotechnol. Biofuels">
        <title>Enhanced degradation of softwood versus hardwood by the white-rot fungus Pycnoporus coccineus.</title>
        <authorList>
            <person name="Couturier M."/>
            <person name="Navarro D."/>
            <person name="Chevret D."/>
            <person name="Henrissat B."/>
            <person name="Piumi F."/>
            <person name="Ruiz-Duenas F.J."/>
            <person name="Martinez A.T."/>
            <person name="Grigoriev I.V."/>
            <person name="Riley R."/>
            <person name="Lipzen A."/>
            <person name="Berrin J.G."/>
            <person name="Master E.R."/>
            <person name="Rosso M.N."/>
        </authorList>
    </citation>
    <scope>NUCLEOTIDE SEQUENCE [LARGE SCALE GENOMIC DNA]</scope>
    <source>
        <strain evidence="4 5">BRFM310</strain>
    </source>
</reference>
<dbReference type="Pfam" id="PF00501">
    <property type="entry name" value="AMP-binding"/>
    <property type="match status" value="1"/>
</dbReference>
<protein>
    <submittedName>
        <fullName evidence="4">Acetyl-CoA synthetase-like protein</fullName>
    </submittedName>
</protein>
<dbReference type="InterPro" id="IPR042099">
    <property type="entry name" value="ANL_N_sf"/>
</dbReference>
<evidence type="ECO:0000259" key="3">
    <source>
        <dbReference type="PROSITE" id="PS50075"/>
    </source>
</evidence>
<dbReference type="SUPFAM" id="SSF51735">
    <property type="entry name" value="NAD(P)-binding Rossmann-fold domains"/>
    <property type="match status" value="1"/>
</dbReference>
<dbReference type="Proteomes" id="UP000193067">
    <property type="component" value="Unassembled WGS sequence"/>
</dbReference>
<accession>A0A1Y2IDS1</accession>
<feature type="domain" description="Carrier" evidence="3">
    <location>
        <begin position="581"/>
        <end position="663"/>
    </location>
</feature>
<dbReference type="EMBL" id="KZ084136">
    <property type="protein sequence ID" value="OSC98632.1"/>
    <property type="molecule type" value="Genomic_DNA"/>
</dbReference>
<evidence type="ECO:0000256" key="1">
    <source>
        <dbReference type="ARBA" id="ARBA00022450"/>
    </source>
</evidence>
<dbReference type="SUPFAM" id="SSF56801">
    <property type="entry name" value="Acetyl-CoA synthetase-like"/>
    <property type="match status" value="1"/>
</dbReference>
<evidence type="ECO:0000313" key="4">
    <source>
        <dbReference type="EMBL" id="OSC98632.1"/>
    </source>
</evidence>
<dbReference type="InterPro" id="IPR020845">
    <property type="entry name" value="AMP-binding_CS"/>
</dbReference>
<sequence>MPLSPADIPSHITSEFKPPLELLAGDVPSLPDIYRWNAKNNPNYPLFTYHDGVKREFITYAIADKAIDRVARYIVSALGPYRASAEPVTPPPTVALFANADTITYFCTAVGILRAGCTIFLVSTRNGPAGVADMVQRTGTTHIIVSKDQVIREVAQEALNGLPQGQVTVIDMPTFEDLFPGDGKSANSAFDVDVQLPEKYDLDALGIIIHSSGSTGHPKPLRWRQKRLTYFAREPLLCELDTSRSIMGCHGTPMFHGLGMFMFAASPICGYVIAAFKPASPPTFPTPDAVWQGIVATGSDFTWTVPSFIEEWARDPEKIAHMKRMRGVMFGGAPLNEEVGNALASQGVNLFTVYGMTEVGLVNLFVRPNPGMDWAYWTPSPTLRVKFLPRDQNQYEVVVMSPPEFPLPATNTTIDGEEAYASSDLAEPHPTKPNLWKIVGRADEQIILSNGEKTNPLPLERIINQDPHVKCSVMFGRGKFQNGVLIEPRDEFAINPSDSKQVEEFRNKIWPTVERANEYAPRHSRIFKEMILVASPAKPFQYNVKGLPRRKIILDEYHDEIEALYQEVENSSQNDLKPPEEWDEESTYAFVRAVVEHTLRRSIADDADIFRNGGDSLQATWIRNTIMRAVRETDAKAPTRLPMNLVFKAPTISALAEIVYNALHHADAADDAARTPGDLWKYVEKYSSNLPARPDNLVERPSSGKDVVLITGTTGGFGCDALEHLLRDESVARVYAFNRKGTNALDRQRAQFRARGFDEGLLTSPKFKMVEAVLHERGFAIDQELLDEVRESVAHILHNAWQVNFNLSLSSFEVDLQGARNIVELAIGSPFKQAPTVLFVSSVGIFMNYKGAAPVPEVPLGDPASPFGVGYSESKWVTEHVLENVTKQTGVHTVVMRLGQVAGDRVGHWNEKEWFPALVKSAQFQRCLPDIKGNVTWIPGYEAAKAFTEMRHSPEPFLHLVHPRPVPWHDIIAPIAEELGVSLVSYEQWVSALQNSVSRGEEAEVELLKANPALRLLDFFKAVKQSEGSADREPLGMVYLSTEKSTKVSRTLAHLPQLDADRAKKWVLAWKKSGFL</sequence>
<dbReference type="GO" id="GO:0031177">
    <property type="term" value="F:phosphopantetheine binding"/>
    <property type="evidence" value="ECO:0007669"/>
    <property type="project" value="InterPro"/>
</dbReference>
<keyword evidence="2" id="KW-0597">Phosphoprotein</keyword>
<dbReference type="PANTHER" id="PTHR43439">
    <property type="entry name" value="PHENYLACETATE-COENZYME A LIGASE"/>
    <property type="match status" value="1"/>
</dbReference>
<dbReference type="AlphaFoldDB" id="A0A1Y2IDS1"/>
<dbReference type="InterPro" id="IPR000873">
    <property type="entry name" value="AMP-dep_synth/lig_dom"/>
</dbReference>
<name>A0A1Y2IDS1_TRAC3</name>
<dbReference type="Pfam" id="PF07993">
    <property type="entry name" value="NAD_binding_4"/>
    <property type="match status" value="1"/>
</dbReference>
<evidence type="ECO:0000313" key="5">
    <source>
        <dbReference type="Proteomes" id="UP000193067"/>
    </source>
</evidence>
<gene>
    <name evidence="4" type="ORF">PYCCODRAFT_1374875</name>
</gene>
<dbReference type="Pfam" id="PF23562">
    <property type="entry name" value="AMP-binding_C_3"/>
    <property type="match status" value="1"/>
</dbReference>
<dbReference type="PROSITE" id="PS00455">
    <property type="entry name" value="AMP_BINDING"/>
    <property type="match status" value="1"/>
</dbReference>
<dbReference type="InterPro" id="IPR051414">
    <property type="entry name" value="Adenylate-forming_Reductase"/>
</dbReference>
<evidence type="ECO:0000256" key="2">
    <source>
        <dbReference type="ARBA" id="ARBA00022553"/>
    </source>
</evidence>
<dbReference type="PROSITE" id="PS50075">
    <property type="entry name" value="CARRIER"/>
    <property type="match status" value="1"/>
</dbReference>
<dbReference type="PANTHER" id="PTHR43439:SF2">
    <property type="entry name" value="ENZYME, PUTATIVE (JCVI)-RELATED"/>
    <property type="match status" value="1"/>
</dbReference>
<dbReference type="InterPro" id="IPR036291">
    <property type="entry name" value="NAD(P)-bd_dom_sf"/>
</dbReference>
<dbReference type="InterPro" id="IPR020806">
    <property type="entry name" value="PKS_PP-bd"/>
</dbReference>
<dbReference type="Gene3D" id="3.40.50.12780">
    <property type="entry name" value="N-terminal domain of ligase-like"/>
    <property type="match status" value="1"/>
</dbReference>
<keyword evidence="5" id="KW-1185">Reference proteome</keyword>
<dbReference type="InterPro" id="IPR009081">
    <property type="entry name" value="PP-bd_ACP"/>
</dbReference>
<dbReference type="Gene3D" id="3.40.50.720">
    <property type="entry name" value="NAD(P)-binding Rossmann-like Domain"/>
    <property type="match status" value="1"/>
</dbReference>
<organism evidence="4 5">
    <name type="scientific">Trametes coccinea (strain BRFM310)</name>
    <name type="common">Pycnoporus coccineus</name>
    <dbReference type="NCBI Taxonomy" id="1353009"/>
    <lineage>
        <taxon>Eukaryota</taxon>
        <taxon>Fungi</taxon>
        <taxon>Dikarya</taxon>
        <taxon>Basidiomycota</taxon>
        <taxon>Agaricomycotina</taxon>
        <taxon>Agaricomycetes</taxon>
        <taxon>Polyporales</taxon>
        <taxon>Polyporaceae</taxon>
        <taxon>Trametes</taxon>
    </lineage>
</organism>
<dbReference type="SUPFAM" id="SSF47336">
    <property type="entry name" value="ACP-like"/>
    <property type="match status" value="1"/>
</dbReference>
<dbReference type="InterPro" id="IPR036736">
    <property type="entry name" value="ACP-like_sf"/>
</dbReference>